<evidence type="ECO:0000256" key="2">
    <source>
        <dbReference type="ARBA" id="ARBA00022679"/>
    </source>
</evidence>
<dbReference type="Pfam" id="PF13738">
    <property type="entry name" value="Pyr_redox_3"/>
    <property type="match status" value="1"/>
</dbReference>
<evidence type="ECO:0008006" key="5">
    <source>
        <dbReference type="Google" id="ProtNLM"/>
    </source>
</evidence>
<organism evidence="3 4">
    <name type="scientific">Metarhizium anisopliae BRIP 53293</name>
    <dbReference type="NCBI Taxonomy" id="1291518"/>
    <lineage>
        <taxon>Eukaryota</taxon>
        <taxon>Fungi</taxon>
        <taxon>Dikarya</taxon>
        <taxon>Ascomycota</taxon>
        <taxon>Pezizomycotina</taxon>
        <taxon>Sordariomycetes</taxon>
        <taxon>Hypocreomycetidae</taxon>
        <taxon>Hypocreales</taxon>
        <taxon>Clavicipitaceae</taxon>
        <taxon>Metarhizium</taxon>
    </lineage>
</organism>
<dbReference type="Proteomes" id="UP000054544">
    <property type="component" value="Unassembled WGS sequence"/>
</dbReference>
<name>A0A0D9P348_METAN</name>
<dbReference type="OrthoDB" id="74360at2759"/>
<dbReference type="InterPro" id="IPR036188">
    <property type="entry name" value="FAD/NAD-bd_sf"/>
</dbReference>
<dbReference type="InterPro" id="IPR017795">
    <property type="entry name" value="ABBA_NscD-like"/>
</dbReference>
<dbReference type="PANTHER" id="PTHR42877:SF1">
    <property type="entry name" value="FAD-BINDING MONOOXYGENASE STCW"/>
    <property type="match status" value="1"/>
</dbReference>
<reference evidence="4" key="1">
    <citation type="journal article" date="2014" name="BMC Genomics">
        <title>The genome sequence of the biocontrol fungus Metarhizium anisopliae and comparative genomics of Metarhizium species.</title>
        <authorList>
            <person name="Pattemore J.A."/>
            <person name="Hane J.K."/>
            <person name="Williams A.H."/>
            <person name="Wilson B.A."/>
            <person name="Stodart B.J."/>
            <person name="Ash G.J."/>
        </authorList>
    </citation>
    <scope>NUCLEOTIDE SEQUENCE [LARGE SCALE GENOMIC DNA]</scope>
    <source>
        <strain evidence="4">BRIP 53293</strain>
    </source>
</reference>
<dbReference type="GO" id="GO:0009820">
    <property type="term" value="P:alkaloid metabolic process"/>
    <property type="evidence" value="ECO:0007669"/>
    <property type="project" value="InterPro"/>
</dbReference>
<dbReference type="InterPro" id="IPR051209">
    <property type="entry name" value="FAD-bind_Monooxygenase_sf"/>
</dbReference>
<dbReference type="PANTHER" id="PTHR42877">
    <property type="entry name" value="L-ORNITHINE N(5)-MONOOXYGENASE-RELATED"/>
    <property type="match status" value="1"/>
</dbReference>
<dbReference type="InterPro" id="IPR033964">
    <property type="entry name" value="ABBA"/>
</dbReference>
<evidence type="ECO:0000313" key="3">
    <source>
        <dbReference type="EMBL" id="KJK79250.1"/>
    </source>
</evidence>
<dbReference type="AlphaFoldDB" id="A0A0D9P348"/>
<dbReference type="GO" id="GO:0016765">
    <property type="term" value="F:transferase activity, transferring alkyl or aryl (other than methyl) groups"/>
    <property type="evidence" value="ECO:0007669"/>
    <property type="project" value="InterPro"/>
</dbReference>
<sequence length="954" mass="108796">MKIEERMGHSVYETLSLIFDFPNDDQKLWWHSTAPMFEAMLQTAGHTIDTQYRHLGIYKKHVIPFLGVYPTNDKERWLSILTRYGIPFELSLNCSNSVVRYTYEPINAASGTQKDPYNTLAIWESLQKLVQIQAGIDVEWFKYFKRELTLNTAESAYLFDNGLAKDEIKTQNKLALDLKGDQFAVKVYIYPALKSLATGKSMHELIFGSVHKLSLQYSSIRAAFERLEGFVISRNSRAQTGDCGALHPRLLSCDLVDPAKSRIKIYLLEQMVSLSAMEDLWTLGGQLTDQSTMDGLDLIRELWDLLRIPPGLRSYPEPYLALGKVPDERLPSMVNYTLHHDDPTPEPQVYFTVFGMSDLDVTNALTVFFERRGWSEMATKYRAFLQKSLVSGILMGKMANFEKLETLGDLEDLTGIKLAYKLQHHLNDFVEFQILEKNPDLGGTWYENKYPGCACDVPSHCYQYAFAPNPSWSKLYSSSEEIHDYLKKVVKHFNLERYIRYNTKVTSAKWIESTGTWSVDISDGTTIDCEILINAGGILHHPQLPDLKGLKSFSGKVVHTAAWDSELDLRGKKVALIGSGSSAVQILPQLQPVCSSVRVYIRTPPWIAPPMVDTESESPNRDYTNDEQAFFRQDPAKYAQMRKEINSNLNGMFKALFKNSPEQQNFRQMLETRMRSLIRDESLQDHLVPKFEVGCRRVNPCEQFLYSIQEKNVTAVFNAIEEVKPHGIVSAGVEHPVDIIVAATGFNNSFRPQFPLLGRDGVNLQDIWAEEPTSYFGTGVSGFPNYLTFLGPNTPISNGAFMGPLEGTSDYFIRLLQRAIRYRASSFDVKPEAQADFDSRVCEFMKKTVWTGSCRSWYKKTSDGKITALWPGSSLQYMQVLAEDRWEDYNWAYRGRRYDYWGNGFSWIEQPKSDKLGIQERKSKNEMVTIPNIDADLGFYITQQAPLPEADAED</sequence>
<dbReference type="SUPFAM" id="SSF51905">
    <property type="entry name" value="FAD/NAD(P)-binding domain"/>
    <property type="match status" value="2"/>
</dbReference>
<accession>A0A0D9P348</accession>
<comment type="similarity">
    <text evidence="1">Belongs to the FAD-binding monooxygenase family.</text>
</comment>
<dbReference type="Gene3D" id="3.50.50.60">
    <property type="entry name" value="FAD/NAD(P)-binding domain"/>
    <property type="match status" value="2"/>
</dbReference>
<dbReference type="SFLD" id="SFLDS00036">
    <property type="entry name" value="Aromatic_Prenyltransferase"/>
    <property type="match status" value="1"/>
</dbReference>
<keyword evidence="2" id="KW-0808">Transferase</keyword>
<dbReference type="EMBL" id="KE384731">
    <property type="protein sequence ID" value="KJK79250.1"/>
    <property type="molecule type" value="Genomic_DNA"/>
</dbReference>
<protein>
    <recommendedName>
        <fullName evidence="5">L-ornithine N(5)-monooxygenase</fullName>
    </recommendedName>
</protein>
<dbReference type="Pfam" id="PF11991">
    <property type="entry name" value="Trp_DMAT"/>
    <property type="match status" value="1"/>
</dbReference>
<keyword evidence="4" id="KW-1185">Reference proteome</keyword>
<evidence type="ECO:0000313" key="4">
    <source>
        <dbReference type="Proteomes" id="UP000054544"/>
    </source>
</evidence>
<gene>
    <name evidence="3" type="ORF">H634G_05490</name>
</gene>
<evidence type="ECO:0000256" key="1">
    <source>
        <dbReference type="ARBA" id="ARBA00010139"/>
    </source>
</evidence>
<dbReference type="CDD" id="cd13929">
    <property type="entry name" value="PT-DMATS_CymD"/>
    <property type="match status" value="1"/>
</dbReference>
<dbReference type="NCBIfam" id="TIGR03429">
    <property type="entry name" value="arom_pren_DMATS"/>
    <property type="match status" value="1"/>
</dbReference>
<proteinExistence type="inferred from homology"/>